<evidence type="ECO:0000313" key="3">
    <source>
        <dbReference type="EnsemblPlants" id="PNT64931"/>
    </source>
</evidence>
<keyword evidence="4" id="KW-1185">Reference proteome</keyword>
<evidence type="ECO:0000313" key="4">
    <source>
        <dbReference type="Proteomes" id="UP000008810"/>
    </source>
</evidence>
<feature type="region of interest" description="Disordered" evidence="1">
    <location>
        <begin position="17"/>
        <end position="150"/>
    </location>
</feature>
<dbReference type="AlphaFoldDB" id="A0A2K2CSC0"/>
<reference evidence="2" key="2">
    <citation type="submission" date="2017-06" db="EMBL/GenBank/DDBJ databases">
        <title>WGS assembly of Brachypodium distachyon.</title>
        <authorList>
            <consortium name="The International Brachypodium Initiative"/>
            <person name="Lucas S."/>
            <person name="Harmon-Smith M."/>
            <person name="Lail K."/>
            <person name="Tice H."/>
            <person name="Grimwood J."/>
            <person name="Bruce D."/>
            <person name="Barry K."/>
            <person name="Shu S."/>
            <person name="Lindquist E."/>
            <person name="Wang M."/>
            <person name="Pitluck S."/>
            <person name="Vogel J.P."/>
            <person name="Garvin D.F."/>
            <person name="Mockler T.C."/>
            <person name="Schmutz J."/>
            <person name="Rokhsar D."/>
            <person name="Bevan M.W."/>
        </authorList>
    </citation>
    <scope>NUCLEOTIDE SEQUENCE</scope>
    <source>
        <strain evidence="2">Bd21</strain>
    </source>
</reference>
<feature type="compositionally biased region" description="Polar residues" evidence="1">
    <location>
        <begin position="17"/>
        <end position="27"/>
    </location>
</feature>
<accession>A0A2K2CSC0</accession>
<evidence type="ECO:0000313" key="2">
    <source>
        <dbReference type="EMBL" id="PNT64931.1"/>
    </source>
</evidence>
<sequence length="273" mass="30124">MTRSRYQSANRYYCENATASTFSSLPQPGNPPVPRLRPDPSLSPTLPAPASGGPRWGQRRPPHLLRWPPPPHISSSHTATPSPTPLRPALAPPRPHSCSAPTQLPEIRLDPSLPPTRSSRSTHRRLFSPRHRRFSPRRAAPAPTDPDQPVLDLVVAPSPTAPSAPIPPSTATLPIVPGSVGSPPSLCPRRMQERLGNSCVSRSICMSKSSHDLYADFSVQIFSMYTQHKFFCSMYMKWSMSSSLIPNEVLFGYLLPSCSVLKLDLVIWCLDFH</sequence>
<protein>
    <submittedName>
        <fullName evidence="2 3">Uncharacterized protein</fullName>
    </submittedName>
</protein>
<proteinExistence type="predicted"/>
<dbReference type="Proteomes" id="UP000008810">
    <property type="component" value="Chromosome 4"/>
</dbReference>
<reference evidence="3" key="3">
    <citation type="submission" date="2018-08" db="UniProtKB">
        <authorList>
            <consortium name="EnsemblPlants"/>
        </authorList>
    </citation>
    <scope>IDENTIFICATION</scope>
    <source>
        <strain evidence="3">cv. Bd21</strain>
    </source>
</reference>
<feature type="compositionally biased region" description="Pro residues" evidence="1">
    <location>
        <begin position="82"/>
        <end position="95"/>
    </location>
</feature>
<dbReference type="EMBL" id="CM000883">
    <property type="protein sequence ID" value="PNT64931.1"/>
    <property type="molecule type" value="Genomic_DNA"/>
</dbReference>
<organism evidence="2">
    <name type="scientific">Brachypodium distachyon</name>
    <name type="common">Purple false brome</name>
    <name type="synonym">Trachynia distachya</name>
    <dbReference type="NCBI Taxonomy" id="15368"/>
    <lineage>
        <taxon>Eukaryota</taxon>
        <taxon>Viridiplantae</taxon>
        <taxon>Streptophyta</taxon>
        <taxon>Embryophyta</taxon>
        <taxon>Tracheophyta</taxon>
        <taxon>Spermatophyta</taxon>
        <taxon>Magnoliopsida</taxon>
        <taxon>Liliopsida</taxon>
        <taxon>Poales</taxon>
        <taxon>Poaceae</taxon>
        <taxon>BOP clade</taxon>
        <taxon>Pooideae</taxon>
        <taxon>Stipodae</taxon>
        <taxon>Brachypodieae</taxon>
        <taxon>Brachypodium</taxon>
    </lineage>
</organism>
<dbReference type="FunCoup" id="A0A2K2CSC0">
    <property type="interactions" value="252"/>
</dbReference>
<name>A0A2K2CSC0_BRADI</name>
<reference evidence="2 3" key="1">
    <citation type="journal article" date="2010" name="Nature">
        <title>Genome sequencing and analysis of the model grass Brachypodium distachyon.</title>
        <authorList>
            <consortium name="International Brachypodium Initiative"/>
        </authorList>
    </citation>
    <scope>NUCLEOTIDE SEQUENCE [LARGE SCALE GENOMIC DNA]</scope>
    <source>
        <strain evidence="2 3">Bd21</strain>
    </source>
</reference>
<feature type="compositionally biased region" description="Basic residues" evidence="1">
    <location>
        <begin position="120"/>
        <end position="136"/>
    </location>
</feature>
<evidence type="ECO:0000256" key="1">
    <source>
        <dbReference type="SAM" id="MobiDB-lite"/>
    </source>
</evidence>
<dbReference type="Gramene" id="PNT64931">
    <property type="protein sequence ID" value="PNT64931"/>
    <property type="gene ID" value="BRADI_4g35135v3"/>
</dbReference>
<gene>
    <name evidence="2" type="ORF">BRADI_4g35135v3</name>
</gene>
<dbReference type="EnsemblPlants" id="PNT64931">
    <property type="protein sequence ID" value="PNT64931"/>
    <property type="gene ID" value="BRADI_4g35135v3"/>
</dbReference>
<feature type="compositionally biased region" description="Low complexity" evidence="1">
    <location>
        <begin position="39"/>
        <end position="51"/>
    </location>
</feature>
<dbReference type="InParanoid" id="A0A2K2CSC0"/>